<dbReference type="InterPro" id="IPR057693">
    <property type="entry name" value="DUF7933"/>
</dbReference>
<accession>A0ABX1K5H3</accession>
<dbReference type="Proteomes" id="UP000777774">
    <property type="component" value="Unassembled WGS sequence"/>
</dbReference>
<feature type="domain" description="DUF7933" evidence="5">
    <location>
        <begin position="281"/>
        <end position="392"/>
    </location>
</feature>
<dbReference type="Pfam" id="PF06458">
    <property type="entry name" value="MucBP"/>
    <property type="match status" value="4"/>
</dbReference>
<evidence type="ECO:0000256" key="2">
    <source>
        <dbReference type="SAM" id="MobiDB-lite"/>
    </source>
</evidence>
<evidence type="ECO:0000313" key="7">
    <source>
        <dbReference type="Proteomes" id="UP000777774"/>
    </source>
</evidence>
<feature type="compositionally biased region" description="Pro residues" evidence="2">
    <location>
        <begin position="693"/>
        <end position="715"/>
    </location>
</feature>
<proteinExistence type="predicted"/>
<evidence type="ECO:0000259" key="4">
    <source>
        <dbReference type="Pfam" id="PF06458"/>
    </source>
</evidence>
<feature type="chain" id="PRO_5047072267" evidence="3">
    <location>
        <begin position="27"/>
        <end position="741"/>
    </location>
</feature>
<feature type="domain" description="MucBP" evidence="4">
    <location>
        <begin position="629"/>
        <end position="689"/>
    </location>
</feature>
<feature type="domain" description="MucBP" evidence="4">
    <location>
        <begin position="480"/>
        <end position="539"/>
    </location>
</feature>
<dbReference type="InterPro" id="IPR009459">
    <property type="entry name" value="MucBP_dom"/>
</dbReference>
<evidence type="ECO:0000313" key="6">
    <source>
        <dbReference type="EMBL" id="NKY40836.1"/>
    </source>
</evidence>
<evidence type="ECO:0000256" key="1">
    <source>
        <dbReference type="ARBA" id="ARBA00022737"/>
    </source>
</evidence>
<reference evidence="6 7" key="1">
    <citation type="submission" date="2020-04" db="EMBL/GenBank/DDBJ databases">
        <title>MicrobeNet Type strains.</title>
        <authorList>
            <person name="Nicholson A.C."/>
        </authorList>
    </citation>
    <scope>NUCLEOTIDE SEQUENCE [LARGE SCALE GENOMIC DNA]</scope>
    <source>
        <strain evidence="6 7">ATCC BAA-787</strain>
    </source>
</reference>
<dbReference type="Gene3D" id="3.10.20.320">
    <property type="entry name" value="Putative peptidoglycan bound protein (lpxtg motif)"/>
    <property type="match status" value="4"/>
</dbReference>
<keyword evidence="7" id="KW-1185">Reference proteome</keyword>
<feature type="region of interest" description="Disordered" evidence="2">
    <location>
        <begin position="692"/>
        <end position="716"/>
    </location>
</feature>
<keyword evidence="1" id="KW-0677">Repeat</keyword>
<protein>
    <submittedName>
        <fullName evidence="6">MucBP domain-containing protein</fullName>
    </submittedName>
</protein>
<evidence type="ECO:0000259" key="5">
    <source>
        <dbReference type="Pfam" id="PF25564"/>
    </source>
</evidence>
<feature type="domain" description="MucBP" evidence="4">
    <location>
        <begin position="557"/>
        <end position="617"/>
    </location>
</feature>
<dbReference type="RefSeq" id="WP_168679895.1">
    <property type="nucleotide sequence ID" value="NZ_JAAXOY010000474.1"/>
</dbReference>
<feature type="domain" description="MucBP" evidence="4">
    <location>
        <begin position="406"/>
        <end position="468"/>
    </location>
</feature>
<gene>
    <name evidence="6" type="ORF">HGA02_15275</name>
</gene>
<feature type="signal peptide" evidence="3">
    <location>
        <begin position="1"/>
        <end position="26"/>
    </location>
</feature>
<feature type="region of interest" description="Disordered" evidence="2">
    <location>
        <begin position="637"/>
        <end position="658"/>
    </location>
</feature>
<name>A0ABX1K5H3_9CELL</name>
<keyword evidence="3" id="KW-0732">Signal</keyword>
<feature type="non-terminal residue" evidence="6">
    <location>
        <position position="741"/>
    </location>
</feature>
<dbReference type="EMBL" id="JAAXOY010000474">
    <property type="protein sequence ID" value="NKY40836.1"/>
    <property type="molecule type" value="Genomic_DNA"/>
</dbReference>
<evidence type="ECO:0000256" key="3">
    <source>
        <dbReference type="SAM" id="SignalP"/>
    </source>
</evidence>
<sequence>MSVLRTVTATGLAATLVVAGASAGLADPGTPGQPQPATVVFHEDFQNAPVSGLRTMIDQYAGADGHTYDADPYWKNAVKANGMVVSAQSTFATTDATGAKNDTETTARATLRQLAEALGKINGSTDPRSNLAISAYTQDVKASNVADNLVMLRTKDDIELKDANGRFLAFSLNAAATNGVDKAHPDRENPRLMFYVNQAGTGEQALTSSPIDPITDPRSQTIAVTASANGTKEPVRGGQFASDRSFLYEGGAFGVVVRNLTSGHLGNDGAFDDLQVIDVTPQLDKAFDRPVAATGESVRLVLTVTNTDELAAKEGWTFADELADGLRVADQPNLVSSCVGDVWAQGTKVAVTNGSLAAGQASCTVEVDVTSTTSGTYTNGPANIVVRKGIDAPDAAVVRFEAPGAVVVHHVDEHGAPLAADQTSSGKPGEAWSSGPLDIDGYTVVRVDGPATGTYAEGTTAEVTYVYKPVAPATVPGALVVHHRTADGTRLADDEHVTGDAGDPYSTRPRQIDGYVLVRVEGDPTGTLPDGTAVVTYVYAPKADPDPEPADATGALVVHYVAEDGSPLADDTTSTDKVGEAYGTVAKSFDGWTLVRVDGSTTGTYVDGTVEVTYVYRPVPPAPKPGSLVVHHQAVDGTPLADDDTTTGDAGDPYSTQPKHIDGYVLVRVDGDPTGTLPDGTVVVTYVYEPVATPDPTPAPDPEPQPQPAPEPTPTVVPVLSEVLAADPASGGRTGSLAHTG</sequence>
<comment type="caution">
    <text evidence="6">The sequence shown here is derived from an EMBL/GenBank/DDBJ whole genome shotgun (WGS) entry which is preliminary data.</text>
</comment>
<dbReference type="Pfam" id="PF25564">
    <property type="entry name" value="DUF7933"/>
    <property type="match status" value="1"/>
</dbReference>
<organism evidence="6 7">
    <name type="scientific">Cellulomonas septica</name>
    <dbReference type="NCBI Taxonomy" id="285080"/>
    <lineage>
        <taxon>Bacteria</taxon>
        <taxon>Bacillati</taxon>
        <taxon>Actinomycetota</taxon>
        <taxon>Actinomycetes</taxon>
        <taxon>Micrococcales</taxon>
        <taxon>Cellulomonadaceae</taxon>
        <taxon>Cellulomonas</taxon>
    </lineage>
</organism>